<sequence length="653" mass="68031">MSEELIPAIHLESISRSFPGNDQPALHKLSLKIEAGEFVAIIGPSGSGKSTLMNVLGLLDHPSSGKYWLFGQESTATAESSRNRIRAHSIGFIFQASHILGDDSVLSNAAMGLRTQSVSMNDRTQAALDAIDRLGLAHRVGATAKTLSGGERQRLAIARAVATGPQIILADEPTGNLDSVNSAKVVSHLRMLKSTGSTIVVITHDPQVAAAADRQIEILDGQIVYDSGGSARNSHSLVSPLQTEPLHDRSMRSLLRIAADDAGDAISSLAIRGLRSLLLVLAFAIGVGGLVASVALSETTSNQVSSAIKGAALDEVKVNLGDAEGQLFDQREQLDLGMDRISDLPHVRGVAFLGEISPTEAKITRLSPTETEPDRAISLATSSSSYFDVVGIDTTPLRASVLLDGGKSGSIAIVSKEAAEELGIDTSGVGGPPAGISLWINGQLVQVVGYFSPDDRTPELQVSVIVSPEVVAGIDQMRLSLVVRTEEGFPSTVSKAVPFAFSPASPGSVSVQTVADLQDLRVNVANDLGTFIAVLSIVLILLAAISAATAMYLTVQSRSSEIALRRAIGASRSLIFRLFLLEGLMVGSIGGLLGGAIGTLFTLVISASSGWTPVLPPTLTGIGLSVGAVTGVVSSIYPAWLASRKDPANAIRS</sequence>
<dbReference type="GO" id="GO:0016887">
    <property type="term" value="F:ATP hydrolysis activity"/>
    <property type="evidence" value="ECO:0007669"/>
    <property type="project" value="InterPro"/>
</dbReference>
<dbReference type="CDD" id="cd03255">
    <property type="entry name" value="ABC_MJ0796_LolCDE_FtsE"/>
    <property type="match status" value="1"/>
</dbReference>
<evidence type="ECO:0000256" key="5">
    <source>
        <dbReference type="ARBA" id="ARBA00022692"/>
    </source>
</evidence>
<comment type="subcellular location">
    <subcellularLocation>
        <location evidence="1">Cell inner membrane</location>
        <topology evidence="1">Multi-pass membrane protein</topology>
    </subcellularLocation>
</comment>
<dbReference type="PANTHER" id="PTHR24220:SF648">
    <property type="entry name" value="ABC TRANSPORTER ATP-BINDING PROTEIN YTRE"/>
    <property type="match status" value="1"/>
</dbReference>
<organism evidence="14 15">
    <name type="scientific">Paenarthrobacter ureafaciens</name>
    <dbReference type="NCBI Taxonomy" id="37931"/>
    <lineage>
        <taxon>Bacteria</taxon>
        <taxon>Bacillati</taxon>
        <taxon>Actinomycetota</taxon>
        <taxon>Actinomycetes</taxon>
        <taxon>Micrococcales</taxon>
        <taxon>Micrococcaceae</taxon>
        <taxon>Paenarthrobacter</taxon>
    </lineage>
</organism>
<reference evidence="14" key="1">
    <citation type="submission" date="2022-07" db="EMBL/GenBank/DDBJ databases">
        <authorList>
            <person name="Wu T."/>
        </authorList>
    </citation>
    <scope>NUCLEOTIDE SEQUENCE</scope>
    <source>
        <strain evidence="14">SD-1</strain>
    </source>
</reference>
<keyword evidence="8 12" id="KW-1133">Transmembrane helix</keyword>
<dbReference type="SMART" id="SM00382">
    <property type="entry name" value="AAA"/>
    <property type="match status" value="1"/>
</dbReference>
<dbReference type="InterPro" id="IPR003439">
    <property type="entry name" value="ABC_transporter-like_ATP-bd"/>
</dbReference>
<dbReference type="GO" id="GO:0005524">
    <property type="term" value="F:ATP binding"/>
    <property type="evidence" value="ECO:0007669"/>
    <property type="project" value="UniProtKB-KW"/>
</dbReference>
<gene>
    <name evidence="14" type="ORF">NL394_21055</name>
</gene>
<evidence type="ECO:0000256" key="1">
    <source>
        <dbReference type="ARBA" id="ARBA00004429"/>
    </source>
</evidence>
<dbReference type="InterPro" id="IPR003838">
    <property type="entry name" value="ABC3_permease_C"/>
</dbReference>
<keyword evidence="6" id="KW-0547">Nucleotide-binding</keyword>
<dbReference type="InterPro" id="IPR027417">
    <property type="entry name" value="P-loop_NTPase"/>
</dbReference>
<keyword evidence="4" id="KW-0997">Cell inner membrane</keyword>
<dbReference type="Gene3D" id="3.40.50.300">
    <property type="entry name" value="P-loop containing nucleotide triphosphate hydrolases"/>
    <property type="match status" value="1"/>
</dbReference>
<feature type="transmembrane region" description="Helical" evidence="12">
    <location>
        <begin position="574"/>
        <end position="607"/>
    </location>
</feature>
<evidence type="ECO:0000256" key="4">
    <source>
        <dbReference type="ARBA" id="ARBA00022519"/>
    </source>
</evidence>
<evidence type="ECO:0000256" key="9">
    <source>
        <dbReference type="ARBA" id="ARBA00023136"/>
    </source>
</evidence>
<evidence type="ECO:0000256" key="8">
    <source>
        <dbReference type="ARBA" id="ARBA00022989"/>
    </source>
</evidence>
<evidence type="ECO:0000256" key="11">
    <source>
        <dbReference type="ARBA" id="ARBA00038388"/>
    </source>
</evidence>
<keyword evidence="2" id="KW-0813">Transport</keyword>
<feature type="transmembrane region" description="Helical" evidence="12">
    <location>
        <begin position="619"/>
        <end position="642"/>
    </location>
</feature>
<evidence type="ECO:0000256" key="10">
    <source>
        <dbReference type="ARBA" id="ARBA00038076"/>
    </source>
</evidence>
<keyword evidence="7 14" id="KW-0067">ATP-binding</keyword>
<comment type="similarity">
    <text evidence="11">Belongs to the ABC transporter superfamily. Macrolide exporter (TC 3.A.1.122) family.</text>
</comment>
<evidence type="ECO:0000256" key="12">
    <source>
        <dbReference type="SAM" id="Phobius"/>
    </source>
</evidence>
<dbReference type="PANTHER" id="PTHR24220">
    <property type="entry name" value="IMPORT ATP-BINDING PROTEIN"/>
    <property type="match status" value="1"/>
</dbReference>
<dbReference type="Pfam" id="PF00005">
    <property type="entry name" value="ABC_tran"/>
    <property type="match status" value="1"/>
</dbReference>
<comment type="similarity">
    <text evidence="10">Belongs to the ABC-4 integral membrane protein family.</text>
</comment>
<feature type="transmembrane region" description="Helical" evidence="12">
    <location>
        <begin position="528"/>
        <end position="553"/>
    </location>
</feature>
<dbReference type="GO" id="GO:0022857">
    <property type="term" value="F:transmembrane transporter activity"/>
    <property type="evidence" value="ECO:0007669"/>
    <property type="project" value="TreeGrafter"/>
</dbReference>
<dbReference type="InterPro" id="IPR025857">
    <property type="entry name" value="MacB_PCD"/>
</dbReference>
<dbReference type="Proteomes" id="UP001163293">
    <property type="component" value="Chromosome"/>
</dbReference>
<keyword evidence="9 12" id="KW-0472">Membrane</keyword>
<dbReference type="GO" id="GO:0005886">
    <property type="term" value="C:plasma membrane"/>
    <property type="evidence" value="ECO:0007669"/>
    <property type="project" value="UniProtKB-SubCell"/>
</dbReference>
<dbReference type="InterPro" id="IPR015854">
    <property type="entry name" value="ABC_transpr_LolD-like"/>
</dbReference>
<keyword evidence="5 12" id="KW-0812">Transmembrane</keyword>
<evidence type="ECO:0000313" key="15">
    <source>
        <dbReference type="Proteomes" id="UP001163293"/>
    </source>
</evidence>
<evidence type="ECO:0000313" key="14">
    <source>
        <dbReference type="EMBL" id="UYV97484.1"/>
    </source>
</evidence>
<protein>
    <submittedName>
        <fullName evidence="14">ATP-binding cassette domain-containing protein</fullName>
    </submittedName>
</protein>
<dbReference type="AlphaFoldDB" id="A0AAX3EI73"/>
<dbReference type="SUPFAM" id="SSF52540">
    <property type="entry name" value="P-loop containing nucleoside triphosphate hydrolases"/>
    <property type="match status" value="1"/>
</dbReference>
<evidence type="ECO:0000259" key="13">
    <source>
        <dbReference type="PROSITE" id="PS50893"/>
    </source>
</evidence>
<evidence type="ECO:0000256" key="7">
    <source>
        <dbReference type="ARBA" id="ARBA00022840"/>
    </source>
</evidence>
<dbReference type="InterPro" id="IPR017871">
    <property type="entry name" value="ABC_transporter-like_CS"/>
</dbReference>
<dbReference type="PROSITE" id="PS00211">
    <property type="entry name" value="ABC_TRANSPORTER_1"/>
    <property type="match status" value="1"/>
</dbReference>
<dbReference type="Pfam" id="PF02687">
    <property type="entry name" value="FtsX"/>
    <property type="match status" value="1"/>
</dbReference>
<keyword evidence="3" id="KW-1003">Cell membrane</keyword>
<evidence type="ECO:0000256" key="6">
    <source>
        <dbReference type="ARBA" id="ARBA00022741"/>
    </source>
</evidence>
<dbReference type="InterPro" id="IPR003593">
    <property type="entry name" value="AAA+_ATPase"/>
</dbReference>
<dbReference type="InterPro" id="IPR017911">
    <property type="entry name" value="MacB-like_ATP-bd"/>
</dbReference>
<feature type="domain" description="ABC transporter" evidence="13">
    <location>
        <begin position="9"/>
        <end position="245"/>
    </location>
</feature>
<dbReference type="Pfam" id="PF12704">
    <property type="entry name" value="MacB_PCD"/>
    <property type="match status" value="1"/>
</dbReference>
<name>A0AAX3EI73_PAEUR</name>
<dbReference type="PROSITE" id="PS50893">
    <property type="entry name" value="ABC_TRANSPORTER_2"/>
    <property type="match status" value="1"/>
</dbReference>
<keyword evidence="15" id="KW-1185">Reference proteome</keyword>
<dbReference type="RefSeq" id="WP_069696383.1">
    <property type="nucleotide sequence ID" value="NZ_CP043010.1"/>
</dbReference>
<evidence type="ECO:0000256" key="2">
    <source>
        <dbReference type="ARBA" id="ARBA00022448"/>
    </source>
</evidence>
<evidence type="ECO:0000256" key="3">
    <source>
        <dbReference type="ARBA" id="ARBA00022475"/>
    </source>
</evidence>
<accession>A0AAX3EI73</accession>
<dbReference type="EMBL" id="CP101185">
    <property type="protein sequence ID" value="UYV97484.1"/>
    <property type="molecule type" value="Genomic_DNA"/>
</dbReference>
<proteinExistence type="inferred from homology"/>